<name>A0A3M7RWT8_BRAPC</name>
<dbReference type="AlphaFoldDB" id="A0A3M7RWT8"/>
<keyword evidence="1" id="KW-0812">Transmembrane</keyword>
<dbReference type="EMBL" id="REGN01002475">
    <property type="protein sequence ID" value="RNA27909.1"/>
    <property type="molecule type" value="Genomic_DNA"/>
</dbReference>
<organism evidence="2 3">
    <name type="scientific">Brachionus plicatilis</name>
    <name type="common">Marine rotifer</name>
    <name type="synonym">Brachionus muelleri</name>
    <dbReference type="NCBI Taxonomy" id="10195"/>
    <lineage>
        <taxon>Eukaryota</taxon>
        <taxon>Metazoa</taxon>
        <taxon>Spiralia</taxon>
        <taxon>Gnathifera</taxon>
        <taxon>Rotifera</taxon>
        <taxon>Eurotatoria</taxon>
        <taxon>Monogononta</taxon>
        <taxon>Pseudotrocha</taxon>
        <taxon>Ploima</taxon>
        <taxon>Brachionidae</taxon>
        <taxon>Brachionus</taxon>
    </lineage>
</organism>
<dbReference type="Proteomes" id="UP000276133">
    <property type="component" value="Unassembled WGS sequence"/>
</dbReference>
<evidence type="ECO:0000256" key="1">
    <source>
        <dbReference type="SAM" id="Phobius"/>
    </source>
</evidence>
<evidence type="ECO:0000313" key="2">
    <source>
        <dbReference type="EMBL" id="RNA27909.1"/>
    </source>
</evidence>
<keyword evidence="3" id="KW-1185">Reference proteome</keyword>
<evidence type="ECO:0000313" key="3">
    <source>
        <dbReference type="Proteomes" id="UP000276133"/>
    </source>
</evidence>
<feature type="transmembrane region" description="Helical" evidence="1">
    <location>
        <begin position="12"/>
        <end position="32"/>
    </location>
</feature>
<reference evidence="2 3" key="1">
    <citation type="journal article" date="2018" name="Sci. Rep.">
        <title>Genomic signatures of local adaptation to the degree of environmental predictability in rotifers.</title>
        <authorList>
            <person name="Franch-Gras L."/>
            <person name="Hahn C."/>
            <person name="Garcia-Roger E.M."/>
            <person name="Carmona M.J."/>
            <person name="Serra M."/>
            <person name="Gomez A."/>
        </authorList>
    </citation>
    <scope>NUCLEOTIDE SEQUENCE [LARGE SCALE GENOMIC DNA]</scope>
    <source>
        <strain evidence="2">HYR1</strain>
    </source>
</reference>
<protein>
    <submittedName>
        <fullName evidence="2">Uncharacterized protein</fullName>
    </submittedName>
</protein>
<gene>
    <name evidence="2" type="ORF">BpHYR1_034239</name>
</gene>
<keyword evidence="1" id="KW-0472">Membrane</keyword>
<keyword evidence="1" id="KW-1133">Transmembrane helix</keyword>
<comment type="caution">
    <text evidence="2">The sequence shown here is derived from an EMBL/GenBank/DDBJ whole genome shotgun (WGS) entry which is preliminary data.</text>
</comment>
<accession>A0A3M7RWT8</accession>
<proteinExistence type="predicted"/>
<sequence length="69" mass="8246">MIFKHNSNRKNSELTIIFINYIIKFFVFVEYLTHCLMSQTHLLKKHSKPLDKNNFMIKVSGINTINLKF</sequence>